<keyword evidence="5 9" id="KW-0472">Membrane</keyword>
<dbReference type="SUPFAM" id="SSF49265">
    <property type="entry name" value="Fibronectin type III"/>
    <property type="match status" value="1"/>
</dbReference>
<dbReference type="PROSITE" id="PS50853">
    <property type="entry name" value="FN3"/>
    <property type="match status" value="1"/>
</dbReference>
<organism evidence="11 12">
    <name type="scientific">Seriola dumerili</name>
    <name type="common">Greater amberjack</name>
    <name type="synonym">Caranx dumerili</name>
    <dbReference type="NCBI Taxonomy" id="41447"/>
    <lineage>
        <taxon>Eukaryota</taxon>
        <taxon>Metazoa</taxon>
        <taxon>Chordata</taxon>
        <taxon>Craniata</taxon>
        <taxon>Vertebrata</taxon>
        <taxon>Euteleostomi</taxon>
        <taxon>Actinopterygii</taxon>
        <taxon>Neopterygii</taxon>
        <taxon>Teleostei</taxon>
        <taxon>Neoteleostei</taxon>
        <taxon>Acanthomorphata</taxon>
        <taxon>Carangaria</taxon>
        <taxon>Carangiformes</taxon>
        <taxon>Carangidae</taxon>
        <taxon>Seriola</taxon>
    </lineage>
</organism>
<dbReference type="OMA" id="QIHRVDD"/>
<evidence type="ECO:0000259" key="10">
    <source>
        <dbReference type="PROSITE" id="PS50853"/>
    </source>
</evidence>
<feature type="transmembrane region" description="Helical" evidence="9">
    <location>
        <begin position="174"/>
        <end position="196"/>
    </location>
</feature>
<evidence type="ECO:0000313" key="11">
    <source>
        <dbReference type="Ensembl" id="ENSSDUP00000029792.1"/>
    </source>
</evidence>
<keyword evidence="7" id="KW-0325">Glycoprotein</keyword>
<dbReference type="AlphaFoldDB" id="A0A3B4VGV2"/>
<evidence type="ECO:0000313" key="12">
    <source>
        <dbReference type="Proteomes" id="UP000261420"/>
    </source>
</evidence>
<evidence type="ECO:0000256" key="1">
    <source>
        <dbReference type="ARBA" id="ARBA00004479"/>
    </source>
</evidence>
<dbReference type="PROSITE" id="PS01355">
    <property type="entry name" value="HEMATOPO_REC_S_F1"/>
    <property type="match status" value="1"/>
</dbReference>
<dbReference type="GO" id="GO:0009897">
    <property type="term" value="C:external side of plasma membrane"/>
    <property type="evidence" value="ECO:0007669"/>
    <property type="project" value="TreeGrafter"/>
</dbReference>
<evidence type="ECO:0000256" key="2">
    <source>
        <dbReference type="ARBA" id="ARBA00022692"/>
    </source>
</evidence>
<reference evidence="11" key="2">
    <citation type="submission" date="2025-09" db="UniProtKB">
        <authorList>
            <consortium name="Ensembl"/>
        </authorList>
    </citation>
    <scope>IDENTIFICATION</scope>
</reference>
<dbReference type="InterPro" id="IPR003531">
    <property type="entry name" value="Hempt_rcpt_S_F1_CS"/>
</dbReference>
<reference evidence="11" key="1">
    <citation type="submission" date="2025-08" db="UniProtKB">
        <authorList>
            <consortium name="Ensembl"/>
        </authorList>
    </citation>
    <scope>IDENTIFICATION</scope>
</reference>
<dbReference type="InterPro" id="IPR003961">
    <property type="entry name" value="FN3_dom"/>
</dbReference>
<feature type="domain" description="Fibronectin type-III" evidence="10">
    <location>
        <begin position="59"/>
        <end position="161"/>
    </location>
</feature>
<keyword evidence="12" id="KW-1185">Reference proteome</keyword>
<dbReference type="STRING" id="41447.ENSSDUP00000029792"/>
<dbReference type="Gene3D" id="2.60.40.10">
    <property type="entry name" value="Immunoglobulins"/>
    <property type="match status" value="1"/>
</dbReference>
<evidence type="ECO:0000256" key="7">
    <source>
        <dbReference type="ARBA" id="ARBA00023180"/>
    </source>
</evidence>
<evidence type="ECO:0000256" key="8">
    <source>
        <dbReference type="SAM" id="MobiDB-lite"/>
    </source>
</evidence>
<protein>
    <submittedName>
        <fullName evidence="11">Interleukin 7 receptor</fullName>
    </submittedName>
</protein>
<proteinExistence type="predicted"/>
<sequence length="359" mass="40411">MTLCYTDWNSELHRRVRCVHGPGNTISFKAKPVVDFNLTAELRRGGKVSTTVDLRRIVKPRRPQVWNVTFSPEAHQALIHIRTPYHKDYLRVDNQLFQLHIWTTGRRMIQNVSSEDTMRMDMEHLQRNTQYHVEVRSIPAKFFRGSWSEWSDTFSFFTPAEEDVQEASANRQDVLYGLMVCLVPVVLVTFSLVFFWKNKIFTYMWPSIPRPKDTLVQICKPNKGLLLNFNPEEFSALKVCPVERTDVRPCEDPESSVSPAAADSCQSSDPCSTQSSDCRSTTSISTEELELSALLSRGSSDGEDSLHSAGPSPVNVLQLGDGALAPQAEGSGGANETEVFGGSQQEEAYVTMSSFYQIK</sequence>
<dbReference type="Proteomes" id="UP000261420">
    <property type="component" value="Unplaced"/>
</dbReference>
<feature type="compositionally biased region" description="Polar residues" evidence="8">
    <location>
        <begin position="264"/>
        <end position="279"/>
    </location>
</feature>
<dbReference type="GeneTree" id="ENSGT00510000049239"/>
<keyword evidence="6" id="KW-0675">Receptor</keyword>
<evidence type="ECO:0000256" key="9">
    <source>
        <dbReference type="SAM" id="Phobius"/>
    </source>
</evidence>
<keyword evidence="4 9" id="KW-1133">Transmembrane helix</keyword>
<comment type="subcellular location">
    <subcellularLocation>
        <location evidence="1">Membrane</location>
        <topology evidence="1">Single-pass type I membrane protein</topology>
    </subcellularLocation>
</comment>
<keyword evidence="3" id="KW-0732">Signal</keyword>
<evidence type="ECO:0000256" key="3">
    <source>
        <dbReference type="ARBA" id="ARBA00022729"/>
    </source>
</evidence>
<dbReference type="GO" id="GO:0004896">
    <property type="term" value="F:cytokine receptor activity"/>
    <property type="evidence" value="ECO:0007669"/>
    <property type="project" value="InterPro"/>
</dbReference>
<dbReference type="Ensembl" id="ENSSDUT00000030304.1">
    <property type="protein sequence ID" value="ENSSDUP00000029792.1"/>
    <property type="gene ID" value="ENSSDUG00000021489.1"/>
</dbReference>
<keyword evidence="2 9" id="KW-0812">Transmembrane</keyword>
<dbReference type="InterPro" id="IPR036116">
    <property type="entry name" value="FN3_sf"/>
</dbReference>
<evidence type="ECO:0000256" key="5">
    <source>
        <dbReference type="ARBA" id="ARBA00023136"/>
    </source>
</evidence>
<evidence type="ECO:0000256" key="6">
    <source>
        <dbReference type="ARBA" id="ARBA00023170"/>
    </source>
</evidence>
<feature type="region of interest" description="Disordered" evidence="8">
    <location>
        <begin position="248"/>
        <end position="284"/>
    </location>
</feature>
<name>A0A3B4VGV2_SERDU</name>
<dbReference type="PANTHER" id="PTHR23037:SF27">
    <property type="entry name" value="INTERLEUKIN-7 RECEPTOR SUBUNIT ALPHA"/>
    <property type="match status" value="1"/>
</dbReference>
<feature type="region of interest" description="Disordered" evidence="8">
    <location>
        <begin position="296"/>
        <end position="346"/>
    </location>
</feature>
<accession>A0A3B4VGV2</accession>
<dbReference type="GO" id="GO:0046427">
    <property type="term" value="P:positive regulation of receptor signaling pathway via JAK-STAT"/>
    <property type="evidence" value="ECO:0007669"/>
    <property type="project" value="TreeGrafter"/>
</dbReference>
<dbReference type="GO" id="GO:0030097">
    <property type="term" value="P:hemopoiesis"/>
    <property type="evidence" value="ECO:0007669"/>
    <property type="project" value="TreeGrafter"/>
</dbReference>
<dbReference type="PANTHER" id="PTHR23037">
    <property type="entry name" value="CYTOKINE RECEPTOR"/>
    <property type="match status" value="1"/>
</dbReference>
<dbReference type="InterPro" id="IPR013783">
    <property type="entry name" value="Ig-like_fold"/>
</dbReference>
<evidence type="ECO:0000256" key="4">
    <source>
        <dbReference type="ARBA" id="ARBA00022989"/>
    </source>
</evidence>